<protein>
    <submittedName>
        <fullName evidence="3">Uncharacterized protein</fullName>
    </submittedName>
</protein>
<keyword evidence="1" id="KW-0732">Signal</keyword>
<evidence type="ECO:0000313" key="3">
    <source>
        <dbReference type="WBParaSite" id="ACRNAN_scaffold550.g30576.t1"/>
    </source>
</evidence>
<keyword evidence="2" id="KW-1185">Reference proteome</keyword>
<proteinExistence type="predicted"/>
<sequence>MLCVLFSLCLLGGSFLLINKDSAAVHQIQGNVPNFDQSIDLFSQCNSYSNCDFCVTNEYCGFCVQQGNEKSWGYCLPGKNNQSDVRSDTGYCNSPTSSDTDNYHYNISIDGKPTRWEWDDSFCHTKYTFLPIAIIVIYQISFTSGINQIVY</sequence>
<dbReference type="Proteomes" id="UP000887540">
    <property type="component" value="Unplaced"/>
</dbReference>
<reference evidence="3" key="1">
    <citation type="submission" date="2022-11" db="UniProtKB">
        <authorList>
            <consortium name="WormBaseParasite"/>
        </authorList>
    </citation>
    <scope>IDENTIFICATION</scope>
</reference>
<organism evidence="2 3">
    <name type="scientific">Acrobeloides nanus</name>
    <dbReference type="NCBI Taxonomy" id="290746"/>
    <lineage>
        <taxon>Eukaryota</taxon>
        <taxon>Metazoa</taxon>
        <taxon>Ecdysozoa</taxon>
        <taxon>Nematoda</taxon>
        <taxon>Chromadorea</taxon>
        <taxon>Rhabditida</taxon>
        <taxon>Tylenchina</taxon>
        <taxon>Cephalobomorpha</taxon>
        <taxon>Cephaloboidea</taxon>
        <taxon>Cephalobidae</taxon>
        <taxon>Acrobeloides</taxon>
    </lineage>
</organism>
<dbReference type="AlphaFoldDB" id="A0A914E4A1"/>
<dbReference type="WBParaSite" id="ACRNAN_scaffold550.g30576.t1">
    <property type="protein sequence ID" value="ACRNAN_scaffold550.g30576.t1"/>
    <property type="gene ID" value="ACRNAN_scaffold550.g30576"/>
</dbReference>
<feature type="signal peptide" evidence="1">
    <location>
        <begin position="1"/>
        <end position="16"/>
    </location>
</feature>
<evidence type="ECO:0000256" key="1">
    <source>
        <dbReference type="SAM" id="SignalP"/>
    </source>
</evidence>
<name>A0A914E4A1_9BILA</name>
<evidence type="ECO:0000313" key="2">
    <source>
        <dbReference type="Proteomes" id="UP000887540"/>
    </source>
</evidence>
<accession>A0A914E4A1</accession>
<feature type="chain" id="PRO_5037364683" evidence="1">
    <location>
        <begin position="17"/>
        <end position="151"/>
    </location>
</feature>